<protein>
    <submittedName>
        <fullName evidence="1">DUF2490 domain-containing protein</fullName>
    </submittedName>
</protein>
<proteinExistence type="predicted"/>
<dbReference type="Pfam" id="PF10677">
    <property type="entry name" value="DUF2490"/>
    <property type="match status" value="1"/>
</dbReference>
<dbReference type="InterPro" id="IPR019619">
    <property type="entry name" value="DUF2490"/>
</dbReference>
<evidence type="ECO:0000313" key="1">
    <source>
        <dbReference type="EMBL" id="WCT10000.1"/>
    </source>
</evidence>
<sequence>MCLTIVSQLTTLGVYAQTQSYNQANNEIDFSHDLSQKWSLEFNVGQSWTTKPGHTSLFSSLAQLYTRAWVHYNPNDKWKLSFFYAFYYNKYVPEIDQREAPEWRSAAQAIYYIKRKRLILTTRWRIEDRHIKNVDSVFEAVDRLRGQIKVVYPLNGSVIAKGVFYGIGSEELFFKTSSKVSGSGLFDRNRVSAGIGYGITNNCQLELSYSNEFLPRPGENQSYNAIQCNVVFTNLLPRIGHALFGKKTPEGSSAN</sequence>
<accession>A0ABY7T1E1</accession>
<evidence type="ECO:0000313" key="2">
    <source>
        <dbReference type="Proteomes" id="UP001216139"/>
    </source>
</evidence>
<dbReference type="RefSeq" id="WP_273628096.1">
    <property type="nucleotide sequence ID" value="NZ_CP117167.1"/>
</dbReference>
<name>A0ABY7T1E1_9SPHI</name>
<gene>
    <name evidence="1" type="ORF">PQO05_14805</name>
</gene>
<reference evidence="1 2" key="1">
    <citation type="submission" date="2023-02" db="EMBL/GenBank/DDBJ databases">
        <title>Genome sequence of Mucilaginibacter jinjuensis strain KACC 16571.</title>
        <authorList>
            <person name="Kim S."/>
            <person name="Heo J."/>
            <person name="Kwon S.-W."/>
        </authorList>
    </citation>
    <scope>NUCLEOTIDE SEQUENCE [LARGE SCALE GENOMIC DNA]</scope>
    <source>
        <strain evidence="1 2">KACC 16571</strain>
    </source>
</reference>
<dbReference type="EMBL" id="CP117167">
    <property type="protein sequence ID" value="WCT10000.1"/>
    <property type="molecule type" value="Genomic_DNA"/>
</dbReference>
<dbReference type="Proteomes" id="UP001216139">
    <property type="component" value="Chromosome"/>
</dbReference>
<keyword evidence="2" id="KW-1185">Reference proteome</keyword>
<organism evidence="1 2">
    <name type="scientific">Mucilaginibacter jinjuensis</name>
    <dbReference type="NCBI Taxonomy" id="1176721"/>
    <lineage>
        <taxon>Bacteria</taxon>
        <taxon>Pseudomonadati</taxon>
        <taxon>Bacteroidota</taxon>
        <taxon>Sphingobacteriia</taxon>
        <taxon>Sphingobacteriales</taxon>
        <taxon>Sphingobacteriaceae</taxon>
        <taxon>Mucilaginibacter</taxon>
    </lineage>
</organism>